<feature type="domain" description="DUF7967" evidence="2">
    <location>
        <begin position="15"/>
        <end position="99"/>
    </location>
</feature>
<keyword evidence="4" id="KW-1185">Reference proteome</keyword>
<protein>
    <recommendedName>
        <fullName evidence="2">DUF7967 domain-containing protein</fullName>
    </recommendedName>
</protein>
<accession>A0A8U0HZD7</accession>
<evidence type="ECO:0000256" key="1">
    <source>
        <dbReference type="SAM" id="MobiDB-lite"/>
    </source>
</evidence>
<evidence type="ECO:0000259" key="2">
    <source>
        <dbReference type="Pfam" id="PF25921"/>
    </source>
</evidence>
<gene>
    <name evidence="3" type="ORF">M0R89_05280</name>
</gene>
<feature type="region of interest" description="Disordered" evidence="1">
    <location>
        <begin position="69"/>
        <end position="99"/>
    </location>
</feature>
<dbReference type="Pfam" id="PF25921">
    <property type="entry name" value="DUF7967"/>
    <property type="match status" value="1"/>
</dbReference>
<sequence length="99" mass="11297">MSDGETPEGETPDGESIRVWMVERTYARDEQNVVVTYATRDGARCLRKQLTRRIHLDPVTAALDASPDRLRPVEETERRERYAAEAARMADGHDPDDRV</sequence>
<dbReference type="EMBL" id="CP096659">
    <property type="protein sequence ID" value="UPV76287.1"/>
    <property type="molecule type" value="Genomic_DNA"/>
</dbReference>
<dbReference type="AlphaFoldDB" id="A0A8U0HZD7"/>
<evidence type="ECO:0000313" key="4">
    <source>
        <dbReference type="Proteomes" id="UP000830729"/>
    </source>
</evidence>
<dbReference type="InterPro" id="IPR058273">
    <property type="entry name" value="DUF7967"/>
</dbReference>
<name>A0A8U0HZD7_9EURY</name>
<reference evidence="3 4" key="1">
    <citation type="submission" date="2022-04" db="EMBL/GenBank/DDBJ databases">
        <title>Diverse halophilic archaea isolated from saline environments.</title>
        <authorList>
            <person name="Cui H.-L."/>
        </authorList>
    </citation>
    <scope>NUCLEOTIDE SEQUENCE [LARGE SCALE GENOMIC DNA]</scope>
    <source>
        <strain evidence="3 4">XZYJT49</strain>
    </source>
</reference>
<evidence type="ECO:0000313" key="3">
    <source>
        <dbReference type="EMBL" id="UPV76287.1"/>
    </source>
</evidence>
<dbReference type="Proteomes" id="UP000830729">
    <property type="component" value="Chromosome"/>
</dbReference>
<dbReference type="KEGG" id="halx:M0R89_05280"/>
<organism evidence="3 4">
    <name type="scientific">Halorussus limi</name>
    <dbReference type="NCBI Taxonomy" id="2938695"/>
    <lineage>
        <taxon>Archaea</taxon>
        <taxon>Methanobacteriati</taxon>
        <taxon>Methanobacteriota</taxon>
        <taxon>Stenosarchaea group</taxon>
        <taxon>Halobacteria</taxon>
        <taxon>Halobacteriales</taxon>
        <taxon>Haladaptataceae</taxon>
        <taxon>Halorussus</taxon>
    </lineage>
</organism>
<proteinExistence type="predicted"/>